<accession>A0ACA9SR89</accession>
<proteinExistence type="predicted"/>
<sequence length="41" mass="4286">LPGATIQAPNQAYDPDIQTSTEHPADADRDKVTSTTGSTTL</sequence>
<gene>
    <name evidence="1" type="ORF">RPERSI_LOCUS32952</name>
</gene>
<evidence type="ECO:0000313" key="1">
    <source>
        <dbReference type="EMBL" id="CAG8843844.1"/>
    </source>
</evidence>
<protein>
    <submittedName>
        <fullName evidence="1">14398_t:CDS:1</fullName>
    </submittedName>
</protein>
<reference evidence="1" key="1">
    <citation type="submission" date="2021-06" db="EMBL/GenBank/DDBJ databases">
        <authorList>
            <person name="Kallberg Y."/>
            <person name="Tangrot J."/>
            <person name="Rosling A."/>
        </authorList>
    </citation>
    <scope>NUCLEOTIDE SEQUENCE</scope>
    <source>
        <strain evidence="1">MA461A</strain>
    </source>
</reference>
<dbReference type="EMBL" id="CAJVQC010139984">
    <property type="protein sequence ID" value="CAG8843844.1"/>
    <property type="molecule type" value="Genomic_DNA"/>
</dbReference>
<organism evidence="1 2">
    <name type="scientific">Racocetra persica</name>
    <dbReference type="NCBI Taxonomy" id="160502"/>
    <lineage>
        <taxon>Eukaryota</taxon>
        <taxon>Fungi</taxon>
        <taxon>Fungi incertae sedis</taxon>
        <taxon>Mucoromycota</taxon>
        <taxon>Glomeromycotina</taxon>
        <taxon>Glomeromycetes</taxon>
        <taxon>Diversisporales</taxon>
        <taxon>Gigasporaceae</taxon>
        <taxon>Racocetra</taxon>
    </lineage>
</organism>
<dbReference type="Proteomes" id="UP000789920">
    <property type="component" value="Unassembled WGS sequence"/>
</dbReference>
<evidence type="ECO:0000313" key="2">
    <source>
        <dbReference type="Proteomes" id="UP000789920"/>
    </source>
</evidence>
<name>A0ACA9SR89_9GLOM</name>
<comment type="caution">
    <text evidence="1">The sequence shown here is derived from an EMBL/GenBank/DDBJ whole genome shotgun (WGS) entry which is preliminary data.</text>
</comment>
<feature type="non-terminal residue" evidence="1">
    <location>
        <position position="1"/>
    </location>
</feature>
<keyword evidence="2" id="KW-1185">Reference proteome</keyword>